<dbReference type="WBParaSite" id="GPUH_0001044101-mRNA-1">
    <property type="protein sequence ID" value="GPUH_0001044101-mRNA-1"/>
    <property type="gene ID" value="GPUH_0001044101"/>
</dbReference>
<accession>A0A183DNY7</accession>
<dbReference type="AlphaFoldDB" id="A0A183DNY7"/>
<sequence>MNYELRSILRPAYEEHMSRRNMRRILPRTVHKPQHTGLAHSELDRLLILWFDVHQNNTVLTGEENNKLIINY</sequence>
<protein>
    <submittedName>
        <fullName evidence="3">HTH CENPB-type domain-containing protein</fullName>
    </submittedName>
</protein>
<evidence type="ECO:0000313" key="3">
    <source>
        <dbReference type="WBParaSite" id="GPUH_0001044101-mRNA-1"/>
    </source>
</evidence>
<proteinExistence type="predicted"/>
<reference evidence="3" key="1">
    <citation type="submission" date="2016-06" db="UniProtKB">
        <authorList>
            <consortium name="WormBaseParasite"/>
        </authorList>
    </citation>
    <scope>IDENTIFICATION</scope>
</reference>
<dbReference type="Proteomes" id="UP000271098">
    <property type="component" value="Unassembled WGS sequence"/>
</dbReference>
<dbReference type="EMBL" id="UYRT01077971">
    <property type="protein sequence ID" value="VDN17430.1"/>
    <property type="molecule type" value="Genomic_DNA"/>
</dbReference>
<keyword evidence="2" id="KW-1185">Reference proteome</keyword>
<gene>
    <name evidence="1" type="ORF">GPUH_LOCUS10428</name>
</gene>
<evidence type="ECO:0000313" key="2">
    <source>
        <dbReference type="Proteomes" id="UP000271098"/>
    </source>
</evidence>
<evidence type="ECO:0000313" key="1">
    <source>
        <dbReference type="EMBL" id="VDN17430.1"/>
    </source>
</evidence>
<reference evidence="1 2" key="2">
    <citation type="submission" date="2018-11" db="EMBL/GenBank/DDBJ databases">
        <authorList>
            <consortium name="Pathogen Informatics"/>
        </authorList>
    </citation>
    <scope>NUCLEOTIDE SEQUENCE [LARGE SCALE GENOMIC DNA]</scope>
</reference>
<organism evidence="3">
    <name type="scientific">Gongylonema pulchrum</name>
    <dbReference type="NCBI Taxonomy" id="637853"/>
    <lineage>
        <taxon>Eukaryota</taxon>
        <taxon>Metazoa</taxon>
        <taxon>Ecdysozoa</taxon>
        <taxon>Nematoda</taxon>
        <taxon>Chromadorea</taxon>
        <taxon>Rhabditida</taxon>
        <taxon>Spirurina</taxon>
        <taxon>Spiruromorpha</taxon>
        <taxon>Spiruroidea</taxon>
        <taxon>Gongylonematidae</taxon>
        <taxon>Gongylonema</taxon>
    </lineage>
</organism>
<name>A0A183DNY7_9BILA</name>